<dbReference type="EMBL" id="REFH01000011">
    <property type="protein sequence ID" value="RMA73070.1"/>
    <property type="molecule type" value="Genomic_DNA"/>
</dbReference>
<dbReference type="Pfam" id="PF21983">
    <property type="entry name" value="NikA-like"/>
    <property type="match status" value="1"/>
</dbReference>
<reference evidence="1 2" key="1">
    <citation type="submission" date="2018-10" db="EMBL/GenBank/DDBJ databases">
        <title>Genomic Encyclopedia of Archaeal and Bacterial Type Strains, Phase II (KMG-II): from individual species to whole genera.</title>
        <authorList>
            <person name="Goeker M."/>
        </authorList>
    </citation>
    <scope>NUCLEOTIDE SEQUENCE [LARGE SCALE GENOMIC DNA]</scope>
    <source>
        <strain evidence="1 2">DSM 19727</strain>
    </source>
</reference>
<keyword evidence="2" id="KW-1185">Reference proteome</keyword>
<dbReference type="RefSeq" id="WP_121926247.1">
    <property type="nucleotide sequence ID" value="NZ_CBCSGA010000013.1"/>
</dbReference>
<name>A0A3L9ZLF0_9FLAO</name>
<evidence type="ECO:0008006" key="3">
    <source>
        <dbReference type="Google" id="ProtNLM"/>
    </source>
</evidence>
<sequence length="130" mass="15524">MMKKGNSNRTRIIGLRLTAAEYAKIERKWKASTCRKLSDYVRRSLFNKPIVTTYRDASLDEFMLQMIQLRNELNAIGNNFNQAVKKLHILQQIPEFKSWLIRYELESKILFNKIDEVKKSIQKFAEIWLR</sequence>
<dbReference type="InterPro" id="IPR053842">
    <property type="entry name" value="NikA-like"/>
</dbReference>
<protein>
    <recommendedName>
        <fullName evidence="3">Mobilization protein MobC</fullName>
    </recommendedName>
</protein>
<proteinExistence type="predicted"/>
<accession>A0A3L9ZLF0</accession>
<dbReference type="OrthoDB" id="950459at2"/>
<evidence type="ECO:0000313" key="2">
    <source>
        <dbReference type="Proteomes" id="UP000280368"/>
    </source>
</evidence>
<evidence type="ECO:0000313" key="1">
    <source>
        <dbReference type="EMBL" id="RMA73070.1"/>
    </source>
</evidence>
<comment type="caution">
    <text evidence="1">The sequence shown here is derived from an EMBL/GenBank/DDBJ whole genome shotgun (WGS) entry which is preliminary data.</text>
</comment>
<gene>
    <name evidence="1" type="ORF">BC961_2672</name>
</gene>
<dbReference type="Proteomes" id="UP000280368">
    <property type="component" value="Unassembled WGS sequence"/>
</dbReference>
<dbReference type="AlphaFoldDB" id="A0A3L9ZLF0"/>
<organism evidence="1 2">
    <name type="scientific">Flavobacterium weaverense</name>
    <dbReference type="NCBI Taxonomy" id="271156"/>
    <lineage>
        <taxon>Bacteria</taxon>
        <taxon>Pseudomonadati</taxon>
        <taxon>Bacteroidota</taxon>
        <taxon>Flavobacteriia</taxon>
        <taxon>Flavobacteriales</taxon>
        <taxon>Flavobacteriaceae</taxon>
        <taxon>Flavobacterium</taxon>
    </lineage>
</organism>